<accession>A0ABZ0PDK4</accession>
<keyword evidence="3" id="KW-0805">Transcription regulation</keyword>
<name>A0ABZ0PDK4_9PROT</name>
<protein>
    <submittedName>
        <fullName evidence="11">Response regulator transcription factor</fullName>
    </submittedName>
</protein>
<evidence type="ECO:0000256" key="6">
    <source>
        <dbReference type="PROSITE-ProRule" id="PRU00169"/>
    </source>
</evidence>
<dbReference type="SMART" id="SM00862">
    <property type="entry name" value="Trans_reg_C"/>
    <property type="match status" value="1"/>
</dbReference>
<evidence type="ECO:0000259" key="10">
    <source>
        <dbReference type="PROSITE" id="PS51755"/>
    </source>
</evidence>
<keyword evidence="2" id="KW-0902">Two-component regulatory system</keyword>
<keyword evidence="5" id="KW-0804">Transcription</keyword>
<evidence type="ECO:0000259" key="9">
    <source>
        <dbReference type="PROSITE" id="PS50110"/>
    </source>
</evidence>
<keyword evidence="12" id="KW-1185">Reference proteome</keyword>
<evidence type="ECO:0000256" key="7">
    <source>
        <dbReference type="PROSITE-ProRule" id="PRU01091"/>
    </source>
</evidence>
<dbReference type="Gene3D" id="1.10.10.10">
    <property type="entry name" value="Winged helix-like DNA-binding domain superfamily/Winged helix DNA-binding domain"/>
    <property type="match status" value="1"/>
</dbReference>
<dbReference type="SUPFAM" id="SSF52172">
    <property type="entry name" value="CheY-like"/>
    <property type="match status" value="1"/>
</dbReference>
<evidence type="ECO:0000313" key="12">
    <source>
        <dbReference type="Proteomes" id="UP001305521"/>
    </source>
</evidence>
<dbReference type="InterPro" id="IPR039420">
    <property type="entry name" value="WalR-like"/>
</dbReference>
<evidence type="ECO:0000313" key="11">
    <source>
        <dbReference type="EMBL" id="WPB83789.1"/>
    </source>
</evidence>
<evidence type="ECO:0000256" key="5">
    <source>
        <dbReference type="ARBA" id="ARBA00023163"/>
    </source>
</evidence>
<organism evidence="11 12">
    <name type="scientific">Sediminicoccus rosea</name>
    <dbReference type="NCBI Taxonomy" id="1225128"/>
    <lineage>
        <taxon>Bacteria</taxon>
        <taxon>Pseudomonadati</taxon>
        <taxon>Pseudomonadota</taxon>
        <taxon>Alphaproteobacteria</taxon>
        <taxon>Acetobacterales</taxon>
        <taxon>Roseomonadaceae</taxon>
        <taxon>Sediminicoccus</taxon>
    </lineage>
</organism>
<dbReference type="InterPro" id="IPR001867">
    <property type="entry name" value="OmpR/PhoB-type_DNA-bd"/>
</dbReference>
<dbReference type="InterPro" id="IPR011006">
    <property type="entry name" value="CheY-like_superfamily"/>
</dbReference>
<dbReference type="Pfam" id="PF00486">
    <property type="entry name" value="Trans_reg_C"/>
    <property type="match status" value="1"/>
</dbReference>
<evidence type="ECO:0000256" key="1">
    <source>
        <dbReference type="ARBA" id="ARBA00022553"/>
    </source>
</evidence>
<comment type="caution">
    <text evidence="6">Lacks conserved residue(s) required for the propagation of feature annotation.</text>
</comment>
<dbReference type="InterPro" id="IPR016032">
    <property type="entry name" value="Sig_transdc_resp-reg_C-effctor"/>
</dbReference>
<dbReference type="Pfam" id="PF00072">
    <property type="entry name" value="Response_reg"/>
    <property type="match status" value="1"/>
</dbReference>
<evidence type="ECO:0000256" key="3">
    <source>
        <dbReference type="ARBA" id="ARBA00023015"/>
    </source>
</evidence>
<dbReference type="PANTHER" id="PTHR48111:SF4">
    <property type="entry name" value="DNA-BINDING DUAL TRANSCRIPTIONAL REGULATOR OMPR"/>
    <property type="match status" value="1"/>
</dbReference>
<dbReference type="InterPro" id="IPR036388">
    <property type="entry name" value="WH-like_DNA-bd_sf"/>
</dbReference>
<proteinExistence type="predicted"/>
<sequence length="279" mass="30295">MRTSEGDAMPSMANRPEAAPSLHEPIQARGGRASLMGAKTTRVSRREAGAPPAPLAERILLLDRDTEHLRRLTQYLTGHGYRVSSIQDPAELPVRLQLEAPDLILLEQHLGDVTGTEVLSRIRAVSGVPVIILTAMSDPVDRIINLEMGADDQVHKSVPQREIMARMRAVLRRMRPAAELPRYTWALSETRRDVIRTDGTPCGLTTAEFGVLQELANAGGTAVSRADLCHRVFGRPLHPGDRAVDTVICKLRQKLGSGVIVTVRPAGYAFAGFPTAAPG</sequence>
<dbReference type="SUPFAM" id="SSF46894">
    <property type="entry name" value="C-terminal effector domain of the bipartite response regulators"/>
    <property type="match status" value="1"/>
</dbReference>
<dbReference type="PROSITE" id="PS51755">
    <property type="entry name" value="OMPR_PHOB"/>
    <property type="match status" value="1"/>
</dbReference>
<reference evidence="11 12" key="1">
    <citation type="submission" date="2023-11" db="EMBL/GenBank/DDBJ databases">
        <title>Arctic aerobic anoxygenic photoheterotroph Sediminicoccus rosea KRV36 adapts its photosynthesis to long days of polar summer.</title>
        <authorList>
            <person name="Tomasch J."/>
            <person name="Kopejtka K."/>
            <person name="Bily T."/>
            <person name="Gardiner A.T."/>
            <person name="Gardian Z."/>
            <person name="Shivaramu S."/>
            <person name="Koblizek M."/>
            <person name="Engelhardt F."/>
            <person name="Kaftan D."/>
        </authorList>
    </citation>
    <scope>NUCLEOTIDE SEQUENCE [LARGE SCALE GENOMIC DNA]</scope>
    <source>
        <strain evidence="11 12">R-30</strain>
    </source>
</reference>
<feature type="DNA-binding region" description="OmpR/PhoB-type" evidence="7">
    <location>
        <begin position="175"/>
        <end position="272"/>
    </location>
</feature>
<keyword evidence="1" id="KW-0597">Phosphoprotein</keyword>
<evidence type="ECO:0000256" key="4">
    <source>
        <dbReference type="ARBA" id="ARBA00023125"/>
    </source>
</evidence>
<dbReference type="InterPro" id="IPR001789">
    <property type="entry name" value="Sig_transdc_resp-reg_receiver"/>
</dbReference>
<dbReference type="PROSITE" id="PS50110">
    <property type="entry name" value="RESPONSE_REGULATORY"/>
    <property type="match status" value="1"/>
</dbReference>
<feature type="domain" description="OmpR/PhoB-type" evidence="10">
    <location>
        <begin position="175"/>
        <end position="272"/>
    </location>
</feature>
<keyword evidence="4 7" id="KW-0238">DNA-binding</keyword>
<dbReference type="EMBL" id="CP137852">
    <property type="protein sequence ID" value="WPB83789.1"/>
    <property type="molecule type" value="Genomic_DNA"/>
</dbReference>
<dbReference type="SMART" id="SM00448">
    <property type="entry name" value="REC"/>
    <property type="match status" value="1"/>
</dbReference>
<feature type="region of interest" description="Disordered" evidence="8">
    <location>
        <begin position="1"/>
        <end position="32"/>
    </location>
</feature>
<dbReference type="PANTHER" id="PTHR48111">
    <property type="entry name" value="REGULATOR OF RPOS"/>
    <property type="match status" value="1"/>
</dbReference>
<gene>
    <name evidence="11" type="ORF">R9Z33_16940</name>
</gene>
<dbReference type="CDD" id="cd00383">
    <property type="entry name" value="trans_reg_C"/>
    <property type="match status" value="1"/>
</dbReference>
<feature type="domain" description="Response regulatory" evidence="9">
    <location>
        <begin position="58"/>
        <end position="171"/>
    </location>
</feature>
<dbReference type="Proteomes" id="UP001305521">
    <property type="component" value="Chromosome"/>
</dbReference>
<evidence type="ECO:0000256" key="8">
    <source>
        <dbReference type="SAM" id="MobiDB-lite"/>
    </source>
</evidence>
<dbReference type="RefSeq" id="WP_318647746.1">
    <property type="nucleotide sequence ID" value="NZ_CP137852.1"/>
</dbReference>
<dbReference type="Gene3D" id="3.40.50.2300">
    <property type="match status" value="1"/>
</dbReference>
<evidence type="ECO:0000256" key="2">
    <source>
        <dbReference type="ARBA" id="ARBA00023012"/>
    </source>
</evidence>